<dbReference type="SUPFAM" id="SSF50677">
    <property type="entry name" value="ValRS/IleRS/LeuRS editing domain"/>
    <property type="match status" value="1"/>
</dbReference>
<organism evidence="13 14">
    <name type="scientific">Artemisia annua</name>
    <name type="common">Sweet wormwood</name>
    <dbReference type="NCBI Taxonomy" id="35608"/>
    <lineage>
        <taxon>Eukaryota</taxon>
        <taxon>Viridiplantae</taxon>
        <taxon>Streptophyta</taxon>
        <taxon>Embryophyta</taxon>
        <taxon>Tracheophyta</taxon>
        <taxon>Spermatophyta</taxon>
        <taxon>Magnoliopsida</taxon>
        <taxon>eudicotyledons</taxon>
        <taxon>Gunneridae</taxon>
        <taxon>Pentapetalae</taxon>
        <taxon>asterids</taxon>
        <taxon>campanulids</taxon>
        <taxon>Asterales</taxon>
        <taxon>Asteraceae</taxon>
        <taxon>Asteroideae</taxon>
        <taxon>Anthemideae</taxon>
        <taxon>Artemisiinae</taxon>
        <taxon>Artemisia</taxon>
    </lineage>
</organism>
<evidence type="ECO:0000256" key="7">
    <source>
        <dbReference type="ARBA" id="ARBA00023146"/>
    </source>
</evidence>
<dbReference type="Gene3D" id="3.90.740.10">
    <property type="entry name" value="Valyl/Leucyl/Isoleucyl-tRNA synthetase, editing domain"/>
    <property type="match status" value="1"/>
</dbReference>
<dbReference type="FunFam" id="1.10.730.10:FF:000020">
    <property type="entry name" value="Leucine--tRNA ligase cytoplasmic"/>
    <property type="match status" value="1"/>
</dbReference>
<keyword evidence="14" id="KW-1185">Reference proteome</keyword>
<evidence type="ECO:0000256" key="3">
    <source>
        <dbReference type="ARBA" id="ARBA00022598"/>
    </source>
</evidence>
<dbReference type="AlphaFoldDB" id="A0A2U1MYE3"/>
<dbReference type="EMBL" id="PKPP01004060">
    <property type="protein sequence ID" value="PWA66281.1"/>
    <property type="molecule type" value="Genomic_DNA"/>
</dbReference>
<gene>
    <name evidence="13" type="ORF">CTI12_AA307010</name>
</gene>
<dbReference type="Pfam" id="PF00133">
    <property type="entry name" value="tRNA-synt_1"/>
    <property type="match status" value="1"/>
</dbReference>
<evidence type="ECO:0000256" key="5">
    <source>
        <dbReference type="ARBA" id="ARBA00022840"/>
    </source>
</evidence>
<proteinExistence type="inferred from homology"/>
<keyword evidence="3" id="KW-0436">Ligase</keyword>
<dbReference type="PANTHER" id="PTHR45794:SF1">
    <property type="entry name" value="LEUCINE--TRNA LIGASE, CYTOPLASMIC"/>
    <property type="match status" value="1"/>
</dbReference>
<evidence type="ECO:0000256" key="9">
    <source>
        <dbReference type="SAM" id="MobiDB-lite"/>
    </source>
</evidence>
<dbReference type="Proteomes" id="UP000245207">
    <property type="component" value="Unassembled WGS sequence"/>
</dbReference>
<evidence type="ECO:0000259" key="12">
    <source>
        <dbReference type="Pfam" id="PF11886"/>
    </source>
</evidence>
<comment type="similarity">
    <text evidence="1">Belongs to the class-I aminoacyl-tRNA synthetase family.</text>
</comment>
<dbReference type="GO" id="GO:0004823">
    <property type="term" value="F:leucine-tRNA ligase activity"/>
    <property type="evidence" value="ECO:0007669"/>
    <property type="project" value="UniProtKB-EC"/>
</dbReference>
<keyword evidence="5" id="KW-0067">ATP-binding</keyword>
<keyword evidence="4" id="KW-0547">Nucleotide-binding</keyword>
<dbReference type="Pfam" id="PF11886">
    <property type="entry name" value="TOC159_MAD"/>
    <property type="match status" value="1"/>
</dbReference>
<dbReference type="InterPro" id="IPR009008">
    <property type="entry name" value="Val/Leu/Ile-tRNA-synth_edit"/>
</dbReference>
<feature type="domain" description="Aminoacyl-tRNA synthetase class Ia" evidence="10">
    <location>
        <begin position="139"/>
        <end position="612"/>
    </location>
</feature>
<dbReference type="Gene3D" id="1.10.730.10">
    <property type="entry name" value="Isoleucyl-tRNA Synthetase, Domain 1"/>
    <property type="match status" value="1"/>
</dbReference>
<evidence type="ECO:0000259" key="11">
    <source>
        <dbReference type="Pfam" id="PF08264"/>
    </source>
</evidence>
<evidence type="ECO:0000256" key="2">
    <source>
        <dbReference type="ARBA" id="ARBA00013164"/>
    </source>
</evidence>
<dbReference type="GO" id="GO:0002161">
    <property type="term" value="F:aminoacyl-tRNA deacylase activity"/>
    <property type="evidence" value="ECO:0007669"/>
    <property type="project" value="InterPro"/>
</dbReference>
<name>A0A2U1MYE3_ARTAN</name>
<feature type="domain" description="Translocase of chloroplast 159/132 membrane anchor" evidence="12">
    <location>
        <begin position="931"/>
        <end position="992"/>
    </location>
</feature>
<protein>
    <recommendedName>
        <fullName evidence="2">leucine--tRNA ligase</fullName>
        <ecNumber evidence="2">6.1.1.4</ecNumber>
    </recommendedName>
    <alternativeName>
        <fullName evidence="8">Leucyl-tRNA synthetase</fullName>
    </alternativeName>
</protein>
<dbReference type="GO" id="GO:0005524">
    <property type="term" value="F:ATP binding"/>
    <property type="evidence" value="ECO:0007669"/>
    <property type="project" value="UniProtKB-KW"/>
</dbReference>
<dbReference type="InterPro" id="IPR002300">
    <property type="entry name" value="aa-tRNA-synth_Ia"/>
</dbReference>
<reference evidence="13 14" key="1">
    <citation type="journal article" date="2018" name="Mol. Plant">
        <title>The genome of Artemisia annua provides insight into the evolution of Asteraceae family and artemisinin biosynthesis.</title>
        <authorList>
            <person name="Shen Q."/>
            <person name="Zhang L."/>
            <person name="Liao Z."/>
            <person name="Wang S."/>
            <person name="Yan T."/>
            <person name="Shi P."/>
            <person name="Liu M."/>
            <person name="Fu X."/>
            <person name="Pan Q."/>
            <person name="Wang Y."/>
            <person name="Lv Z."/>
            <person name="Lu X."/>
            <person name="Zhang F."/>
            <person name="Jiang W."/>
            <person name="Ma Y."/>
            <person name="Chen M."/>
            <person name="Hao X."/>
            <person name="Li L."/>
            <person name="Tang Y."/>
            <person name="Lv G."/>
            <person name="Zhou Y."/>
            <person name="Sun X."/>
            <person name="Brodelius P.E."/>
            <person name="Rose J.K.C."/>
            <person name="Tang K."/>
        </authorList>
    </citation>
    <scope>NUCLEOTIDE SEQUENCE [LARGE SCALE GENOMIC DNA]</scope>
    <source>
        <strain evidence="14">cv. Huhao1</strain>
        <tissue evidence="13">Leaf</tissue>
    </source>
</reference>
<dbReference type="InterPro" id="IPR014729">
    <property type="entry name" value="Rossmann-like_a/b/a_fold"/>
</dbReference>
<dbReference type="SUPFAM" id="SSF47323">
    <property type="entry name" value="Anticodon-binding domain of a subclass of class I aminoacyl-tRNA synthetases"/>
    <property type="match status" value="1"/>
</dbReference>
<sequence>MVEWSSFWFNRGHAFTISKVEFAAAYHRLRGANVLLPFGFHCTGMPIKASAGKIQREIEQFGNPPCFPSIKNDSKPELADDGNTSEKKYKGKKSKTVSKSGSETYQWQIMRNFALSDAEISTFQNPATWLMFFPPLAIEDLKAFGLGADWRRSFITTDINPFYDSFVRWQMNKLKESGKIVKDLRYTIYSPLDGQPCADHDRASGEGVIPDEYIIIKMEVVTPFPAKFESLDGKKVYLAAAIRPKAMYCPTNAWVLPDGRYGDFEINESEVFILTERAARNLAYQRLSRVPETPTCLMELTGHDLIGLPLRSPLTSDEIICGAMDSVLTSKGTGIKLTCDSPDEAKILIRRSEMLERGEAVVYFEPEEKVISRSGDECVVALTDQWYITYGEPGWKEDAKDCLKKMKIYSEKTTYDKTRNTDFDNALDRIEKWACSRSFGLGTRIPWDEEFLVESLSDSTIYMAYYTVCHLLQNGDIFGADTCSVKPDHLTDDVWDYIFLEGPEPKSSHISLSLLRKMKKEFEYWYPMDLRVSGKDLIQNHLTFCIYNHTAIFPERHWPRGYRCNGHIMLNNQKMSKSTGNFKTLKEAIEEFSADATRFSLADAGDGMDDANFVSKTANDAILWLTKEKEWMEEILADKSSNYRGGPPCTFADRVFANKINYAIRMTEKNYNEYKFREALKTGFHELQTARNDYISLCRTSGMNSELLWRFMDIQTRLIAPICPHYAEYAWRKLLKKEGFIIKAGWPEAENHDLILEVAYKYLKNSISNFRKLIGKQVSGSKKGGVDKANTKSKPTTGLIYVKEEYEGWKKECVNILFDKFDSENRTFAPNEEILKALEQSLAICQVDNLNGTKRHCMPFIKFKKDQASKLGAAALDQKLPFGEIDVLQENLEFIKRELGLEHVEILSVTDPNAVIKAGSYASILYQTAPSPGVDLALGFNSLSQFSAGRNSKVAVQAGVNKKMSGQITVKTSSSEHLALALTAVIPSLISAYKKLWPGDAEKYSAYKAVSTMFGIEDYCFRFIIMFPIE</sequence>
<evidence type="ECO:0000256" key="1">
    <source>
        <dbReference type="ARBA" id="ARBA00005594"/>
    </source>
</evidence>
<dbReference type="GO" id="GO:0006429">
    <property type="term" value="P:leucyl-tRNA aminoacylation"/>
    <property type="evidence" value="ECO:0007669"/>
    <property type="project" value="InterPro"/>
</dbReference>
<evidence type="ECO:0000256" key="8">
    <source>
        <dbReference type="ARBA" id="ARBA00030520"/>
    </source>
</evidence>
<feature type="region of interest" description="Disordered" evidence="9">
    <location>
        <begin position="71"/>
        <end position="95"/>
    </location>
</feature>
<comment type="caution">
    <text evidence="13">The sequence shown here is derived from an EMBL/GenBank/DDBJ whole genome shotgun (WGS) entry which is preliminary data.</text>
</comment>
<keyword evidence="7 13" id="KW-0030">Aminoacyl-tRNA synthetase</keyword>
<dbReference type="CDD" id="cd07959">
    <property type="entry name" value="Anticodon_Ia_Leu_AEc"/>
    <property type="match status" value="1"/>
</dbReference>
<dbReference type="SUPFAM" id="SSF52374">
    <property type="entry name" value="Nucleotidylyl transferase"/>
    <property type="match status" value="1"/>
</dbReference>
<evidence type="ECO:0000313" key="14">
    <source>
        <dbReference type="Proteomes" id="UP000245207"/>
    </source>
</evidence>
<feature type="compositionally biased region" description="Basic and acidic residues" evidence="9">
    <location>
        <begin position="72"/>
        <end position="88"/>
    </location>
</feature>
<dbReference type="Gene3D" id="3.40.50.620">
    <property type="entry name" value="HUPs"/>
    <property type="match status" value="2"/>
</dbReference>
<feature type="domain" description="Methionyl/Valyl/Leucyl/Isoleucyl-tRNA synthetase anticodon-binding" evidence="11">
    <location>
        <begin position="653"/>
        <end position="776"/>
    </location>
</feature>
<dbReference type="InterPro" id="IPR013155">
    <property type="entry name" value="M/V/L/I-tRNA-synth_anticd-bd"/>
</dbReference>
<evidence type="ECO:0000256" key="6">
    <source>
        <dbReference type="ARBA" id="ARBA00022917"/>
    </source>
</evidence>
<dbReference type="PANTHER" id="PTHR45794">
    <property type="entry name" value="LEUCYL-TRNA SYNTHETASE"/>
    <property type="match status" value="1"/>
</dbReference>
<dbReference type="InterPro" id="IPR004493">
    <property type="entry name" value="Leu-tRNA-synth_Ia_arc/euk"/>
</dbReference>
<dbReference type="STRING" id="35608.A0A2U1MYE3"/>
<dbReference type="EC" id="6.1.1.4" evidence="2"/>
<dbReference type="InterPro" id="IPR024283">
    <property type="entry name" value="TOC159_MAD"/>
</dbReference>
<keyword evidence="6" id="KW-0648">Protein biosynthesis</keyword>
<accession>A0A2U1MYE3</accession>
<dbReference type="OrthoDB" id="10249672at2759"/>
<evidence type="ECO:0000313" key="13">
    <source>
        <dbReference type="EMBL" id="PWA66281.1"/>
    </source>
</evidence>
<evidence type="ECO:0000259" key="10">
    <source>
        <dbReference type="Pfam" id="PF00133"/>
    </source>
</evidence>
<dbReference type="InterPro" id="IPR009080">
    <property type="entry name" value="tRNAsynth_Ia_anticodon-bd"/>
</dbReference>
<dbReference type="Pfam" id="PF08264">
    <property type="entry name" value="Anticodon_1"/>
    <property type="match status" value="1"/>
</dbReference>
<evidence type="ECO:0000256" key="4">
    <source>
        <dbReference type="ARBA" id="ARBA00022741"/>
    </source>
</evidence>